<dbReference type="InterPro" id="IPR036513">
    <property type="entry name" value="STAS_dom_sf"/>
</dbReference>
<dbReference type="Gene3D" id="3.30.750.24">
    <property type="entry name" value="STAS domain"/>
    <property type="match status" value="1"/>
</dbReference>
<gene>
    <name evidence="2" type="ORF">SAMN04487751_2300</name>
</gene>
<dbReference type="Proteomes" id="UP000198702">
    <property type="component" value="Unassembled WGS sequence"/>
</dbReference>
<evidence type="ECO:0000259" key="1">
    <source>
        <dbReference type="PROSITE" id="PS50801"/>
    </source>
</evidence>
<evidence type="ECO:0000313" key="2">
    <source>
        <dbReference type="EMBL" id="SFI59475.1"/>
    </source>
</evidence>
<dbReference type="RefSeq" id="WP_081782764.1">
    <property type="nucleotide sequence ID" value="NZ_FOQZ01000003.1"/>
</dbReference>
<dbReference type="InterPro" id="IPR002645">
    <property type="entry name" value="STAS_dom"/>
</dbReference>
<dbReference type="SUPFAM" id="SSF52091">
    <property type="entry name" value="SpoIIaa-like"/>
    <property type="match status" value="1"/>
</dbReference>
<proteinExistence type="predicted"/>
<organism evidence="2 3">
    <name type="scientific">Microbacterium saccharophilum</name>
    <dbReference type="NCBI Taxonomy" id="1213358"/>
    <lineage>
        <taxon>Bacteria</taxon>
        <taxon>Bacillati</taxon>
        <taxon>Actinomycetota</taxon>
        <taxon>Actinomycetes</taxon>
        <taxon>Micrococcales</taxon>
        <taxon>Microbacteriaceae</taxon>
        <taxon>Microbacterium</taxon>
    </lineage>
</organism>
<dbReference type="PANTHER" id="PTHR33495:SF6">
    <property type="entry name" value="ANTI-SIGMA FACTOR ANTAGONIST"/>
    <property type="match status" value="1"/>
</dbReference>
<evidence type="ECO:0000313" key="3">
    <source>
        <dbReference type="Proteomes" id="UP000198702"/>
    </source>
</evidence>
<dbReference type="PROSITE" id="PS50801">
    <property type="entry name" value="STAS"/>
    <property type="match status" value="1"/>
</dbReference>
<accession>A0A7Z7D0K2</accession>
<protein>
    <submittedName>
        <fullName evidence="2">Anti-sigma B factor antagonist</fullName>
    </submittedName>
</protein>
<dbReference type="AlphaFoldDB" id="A0A7Z7D0K2"/>
<dbReference type="Pfam" id="PF01740">
    <property type="entry name" value="STAS"/>
    <property type="match status" value="1"/>
</dbReference>
<dbReference type="EMBL" id="FOQZ01000003">
    <property type="protein sequence ID" value="SFI59475.1"/>
    <property type="molecule type" value="Genomic_DNA"/>
</dbReference>
<sequence length="120" mass="12771">MAPAAHMEVTYPAPGTAAIAISGDVTAACEDDLMAAHERASDGGAKLVVLDFSQMEYMNSGGIGMLVTLLVRGQRRQQRIAAVGLTEHYRQIFELTRLDEAIVLHDDTASAIRALSTQGA</sequence>
<name>A0A7Z7D0K2_9MICO</name>
<feature type="domain" description="STAS" evidence="1">
    <location>
        <begin position="14"/>
        <end position="115"/>
    </location>
</feature>
<dbReference type="GO" id="GO:0043856">
    <property type="term" value="F:anti-sigma factor antagonist activity"/>
    <property type="evidence" value="ECO:0007669"/>
    <property type="project" value="TreeGrafter"/>
</dbReference>
<reference evidence="2 3" key="1">
    <citation type="submission" date="2016-10" db="EMBL/GenBank/DDBJ databases">
        <authorList>
            <person name="Varghese N."/>
            <person name="Submissions S."/>
        </authorList>
    </citation>
    <scope>NUCLEOTIDE SEQUENCE [LARGE SCALE GENOMIC DNA]</scope>
    <source>
        <strain evidence="2 3">UNC380MFSha3.1</strain>
    </source>
</reference>
<dbReference type="PANTHER" id="PTHR33495">
    <property type="entry name" value="ANTI-SIGMA FACTOR ANTAGONIST TM_1081-RELATED-RELATED"/>
    <property type="match status" value="1"/>
</dbReference>
<comment type="caution">
    <text evidence="2">The sequence shown here is derived from an EMBL/GenBank/DDBJ whole genome shotgun (WGS) entry which is preliminary data.</text>
</comment>
<dbReference type="CDD" id="cd07043">
    <property type="entry name" value="STAS_anti-anti-sigma_factors"/>
    <property type="match status" value="1"/>
</dbReference>